<evidence type="ECO:0000256" key="10">
    <source>
        <dbReference type="ARBA" id="ARBA00025198"/>
    </source>
</evidence>
<keyword evidence="5 12" id="KW-0375">Hydrogen ion transport</keyword>
<comment type="similarity">
    <text evidence="1 12 13">Belongs to the ATPase B chain family.</text>
</comment>
<evidence type="ECO:0000313" key="16">
    <source>
        <dbReference type="Proteomes" id="UP000680365"/>
    </source>
</evidence>
<dbReference type="PANTHER" id="PTHR33445:SF1">
    <property type="entry name" value="ATP SYNTHASE SUBUNIT B"/>
    <property type="match status" value="1"/>
</dbReference>
<dbReference type="Proteomes" id="UP000680365">
    <property type="component" value="Unassembled WGS sequence"/>
</dbReference>
<feature type="transmembrane region" description="Helical" evidence="12">
    <location>
        <begin position="6"/>
        <end position="27"/>
    </location>
</feature>
<keyword evidence="7 12" id="KW-0406">Ion transport</keyword>
<keyword evidence="12" id="KW-1003">Cell membrane</keyword>
<keyword evidence="9 12" id="KW-0066">ATP synthesis</keyword>
<reference evidence="15 16" key="1">
    <citation type="journal article" date="2021" name="Nat. Commun.">
        <title>Reductive evolution and unique predatory mode in the CPR bacterium Vampirococcus lugosii.</title>
        <authorList>
            <person name="Moreira D."/>
            <person name="Zivanovic Y."/>
            <person name="Lopez-Archilla A.I."/>
            <person name="Iniesto M."/>
            <person name="Lopez-Garcia P."/>
        </authorList>
    </citation>
    <scope>NUCLEOTIDE SEQUENCE [LARGE SCALE GENOMIC DNA]</scope>
    <source>
        <strain evidence="15">Chiprana</strain>
    </source>
</reference>
<evidence type="ECO:0000256" key="12">
    <source>
        <dbReference type="HAMAP-Rule" id="MF_01398"/>
    </source>
</evidence>
<comment type="subcellular location">
    <subcellularLocation>
        <location evidence="12">Cell membrane</location>
        <topology evidence="12">Single-pass membrane protein</topology>
    </subcellularLocation>
    <subcellularLocation>
        <location evidence="11">Endomembrane system</location>
        <topology evidence="11">Single-pass membrane protein</topology>
    </subcellularLocation>
</comment>
<evidence type="ECO:0000256" key="5">
    <source>
        <dbReference type="ARBA" id="ARBA00022781"/>
    </source>
</evidence>
<dbReference type="HAMAP" id="MF_01398">
    <property type="entry name" value="ATP_synth_b_bprime"/>
    <property type="match status" value="1"/>
</dbReference>
<comment type="function">
    <text evidence="12">Component of the F(0) channel, it forms part of the peripheral stalk, linking F(1) to F(0).</text>
</comment>
<dbReference type="InterPro" id="IPR002146">
    <property type="entry name" value="ATP_synth_b/b'su_bac/chlpt"/>
</dbReference>
<keyword evidence="8 12" id="KW-0472">Membrane</keyword>
<evidence type="ECO:0000256" key="2">
    <source>
        <dbReference type="ARBA" id="ARBA00022448"/>
    </source>
</evidence>
<dbReference type="RefSeq" id="WP_213348643.1">
    <property type="nucleotide sequence ID" value="NZ_JAEDAM010000015.1"/>
</dbReference>
<evidence type="ECO:0000256" key="1">
    <source>
        <dbReference type="ARBA" id="ARBA00005513"/>
    </source>
</evidence>
<evidence type="ECO:0000256" key="9">
    <source>
        <dbReference type="ARBA" id="ARBA00023310"/>
    </source>
</evidence>
<evidence type="ECO:0000256" key="3">
    <source>
        <dbReference type="ARBA" id="ARBA00022547"/>
    </source>
</evidence>
<comment type="caution">
    <text evidence="15">The sequence shown here is derived from an EMBL/GenBank/DDBJ whole genome shotgun (WGS) entry which is preliminary data.</text>
</comment>
<keyword evidence="3 12" id="KW-0138">CF(0)</keyword>
<dbReference type="PANTHER" id="PTHR33445">
    <property type="entry name" value="ATP SYNTHASE SUBUNIT B', CHLOROPLASTIC"/>
    <property type="match status" value="1"/>
</dbReference>
<evidence type="ECO:0000256" key="13">
    <source>
        <dbReference type="RuleBase" id="RU003848"/>
    </source>
</evidence>
<dbReference type="InterPro" id="IPR050059">
    <property type="entry name" value="ATP_synthase_B_chain"/>
</dbReference>
<dbReference type="EMBL" id="JAEDAM010000015">
    <property type="protein sequence ID" value="MBS8121778.1"/>
    <property type="molecule type" value="Genomic_DNA"/>
</dbReference>
<comment type="subunit">
    <text evidence="12">F-type ATPases have 2 components, F(1) - the catalytic core - and F(0) - the membrane proton channel. F(1) has five subunits: alpha(3), beta(3), gamma(1), delta(1), epsilon(1). F(0) has three main subunits: a(1), b(2) and c(10-14). The alpha and beta chains form an alternating ring which encloses part of the gamma chain. F(1) is attached to F(0) by a central stalk formed by the gamma and epsilon chains, while a peripheral stalk is formed by the delta and b chains.</text>
</comment>
<evidence type="ECO:0000256" key="8">
    <source>
        <dbReference type="ARBA" id="ARBA00023136"/>
    </source>
</evidence>
<organism evidence="15 16">
    <name type="scientific">Candidatus Vampirococcus lugosii</name>
    <dbReference type="NCBI Taxonomy" id="2789015"/>
    <lineage>
        <taxon>Bacteria</taxon>
        <taxon>Candidatus Absconditibacteriota</taxon>
        <taxon>Vampirococcus</taxon>
    </lineage>
</organism>
<keyword evidence="4 12" id="KW-0812">Transmembrane</keyword>
<name>A0ABS5QLX6_9BACT</name>
<dbReference type="CDD" id="cd06503">
    <property type="entry name" value="ATP-synt_Fo_b"/>
    <property type="match status" value="1"/>
</dbReference>
<protein>
    <recommendedName>
        <fullName evidence="12">ATP synthase subunit b</fullName>
    </recommendedName>
    <alternativeName>
        <fullName evidence="12">ATP synthase F(0) sector subunit b</fullName>
    </alternativeName>
    <alternativeName>
        <fullName evidence="12">ATPase subunit I</fullName>
    </alternativeName>
    <alternativeName>
        <fullName evidence="12">F-type ATPase subunit b</fullName>
        <shortName evidence="12">F-ATPase subunit b</shortName>
    </alternativeName>
</protein>
<accession>A0ABS5QLX6</accession>
<proteinExistence type="inferred from homology"/>
<evidence type="ECO:0000256" key="11">
    <source>
        <dbReference type="ARBA" id="ARBA00037847"/>
    </source>
</evidence>
<keyword evidence="14" id="KW-0175">Coiled coil</keyword>
<comment type="function">
    <text evidence="10 12">F(1)F(0) ATP synthase produces ATP from ADP in the presence of a proton or sodium gradient. F-type ATPases consist of two structural domains, F(1) containing the extramembraneous catalytic core and F(0) containing the membrane proton channel, linked together by a central stalk and a peripheral stalk. During catalysis, ATP synthesis in the catalytic domain of F(1) is coupled via a rotary mechanism of the central stalk subunits to proton translocation.</text>
</comment>
<dbReference type="Pfam" id="PF00430">
    <property type="entry name" value="ATP-synt_B"/>
    <property type="match status" value="1"/>
</dbReference>
<evidence type="ECO:0000256" key="4">
    <source>
        <dbReference type="ARBA" id="ARBA00022692"/>
    </source>
</evidence>
<feature type="coiled-coil region" evidence="14">
    <location>
        <begin position="53"/>
        <end position="87"/>
    </location>
</feature>
<keyword evidence="16" id="KW-1185">Reference proteome</keyword>
<keyword evidence="6 12" id="KW-1133">Transmembrane helix</keyword>
<gene>
    <name evidence="12" type="primary">atpF</name>
    <name evidence="15" type="ORF">VAMP_24n187</name>
</gene>
<evidence type="ECO:0000313" key="15">
    <source>
        <dbReference type="EMBL" id="MBS8121778.1"/>
    </source>
</evidence>
<sequence>MEDISFGVILAQIINFGIIVFVFYYFLGNKIIKLIEDRRQKILDLKQADDIKRQKLNDAEKEANKILDETKKKVNEMQKNNEILLEKQMNEKMKEAELKADFIIDSAKKDMEKEREIMLRGIKKKIVDTSLMINGKFFDEPSKNKEFIKKEVI</sequence>
<evidence type="ECO:0000256" key="7">
    <source>
        <dbReference type="ARBA" id="ARBA00023065"/>
    </source>
</evidence>
<evidence type="ECO:0000256" key="14">
    <source>
        <dbReference type="SAM" id="Coils"/>
    </source>
</evidence>
<evidence type="ECO:0000256" key="6">
    <source>
        <dbReference type="ARBA" id="ARBA00022989"/>
    </source>
</evidence>
<keyword evidence="2 12" id="KW-0813">Transport</keyword>